<dbReference type="AlphaFoldDB" id="A0A0P7FUR1"/>
<evidence type="ECO:0000313" key="8">
    <source>
        <dbReference type="Proteomes" id="UP000050535"/>
    </source>
</evidence>
<evidence type="ECO:0000256" key="4">
    <source>
        <dbReference type="ARBA" id="ARBA00023315"/>
    </source>
</evidence>
<comment type="caution">
    <text evidence="7">The sequence shown here is derived from an EMBL/GenBank/DDBJ whole genome shotgun (WGS) entry which is preliminary data.</text>
</comment>
<keyword evidence="3" id="KW-0414">Isoprene biosynthesis</keyword>
<dbReference type="Proteomes" id="UP000050535">
    <property type="component" value="Unassembled WGS sequence"/>
</dbReference>
<dbReference type="Pfam" id="PF01154">
    <property type="entry name" value="HMG_CoA_synt_N"/>
    <property type="match status" value="1"/>
</dbReference>
<evidence type="ECO:0000256" key="1">
    <source>
        <dbReference type="ARBA" id="ARBA00007061"/>
    </source>
</evidence>
<sequence>MTTVGIDAVEIWAGKTKLDLPGTFAPEKDEEPDKYRKGLGLVNSSFPDVYEDIVTMGANAAKRLMDREGLTPDDIGRIDVATESAFDNSKPVSTYIAGCLEDVYDDDFHHANKGERKFACISGTQSIDDAYNWIKAGRNRGRSALVIATDTALYARGSSGEATQGAGAVAMLITEDPSLVELSTEQGYGSADETDFLKPNQQFPSVDGKRSMQVYLARMREAVEDFESVAWDMHPDDFAYIPFHTPFPGMVRKAGLLGYRHMIRDTEIEDGLADEIGRQPRESEFEDWDAYEDAIQEYMDELKRTDTYQSWYADTIEPTLSIAREVGNWYTGSVHVARASALKTAAEQDRDLAGKKLLVGSYGSGAQAEIHAETVVDGWREEIENLNIDEQLDQRYDLDFEEYEQIHDVHNHDMTVDVEEFTTPRGVRVRRPRPDERATVRVRGVTPVAARDQRAATAARTKPMP</sequence>
<evidence type="ECO:0000313" key="7">
    <source>
        <dbReference type="EMBL" id="KPN30535.1"/>
    </source>
</evidence>
<dbReference type="GO" id="GO:0004421">
    <property type="term" value="F:hydroxymethylglutaryl-CoA synthase activity"/>
    <property type="evidence" value="ECO:0007669"/>
    <property type="project" value="InterPro"/>
</dbReference>
<dbReference type="GO" id="GO:0010142">
    <property type="term" value="P:farnesyl diphosphate biosynthetic process, mevalonate pathway"/>
    <property type="evidence" value="ECO:0007669"/>
    <property type="project" value="InterPro"/>
</dbReference>
<dbReference type="SUPFAM" id="SSF53901">
    <property type="entry name" value="Thiolase-like"/>
    <property type="match status" value="2"/>
</dbReference>
<dbReference type="Gene3D" id="3.40.47.10">
    <property type="match status" value="1"/>
</dbReference>
<evidence type="ECO:0000256" key="3">
    <source>
        <dbReference type="ARBA" id="ARBA00023229"/>
    </source>
</evidence>
<dbReference type="PANTHER" id="PTHR43323">
    <property type="entry name" value="3-HYDROXY-3-METHYLGLUTARYL COENZYME A SYNTHASE"/>
    <property type="match status" value="1"/>
</dbReference>
<gene>
    <name evidence="7" type="ORF">SY89_01270</name>
</gene>
<reference evidence="8" key="1">
    <citation type="submission" date="2013-11" db="EMBL/GenBank/DDBJ databases">
        <authorList>
            <person name="Hoang H.T."/>
            <person name="Killian M.L."/>
            <person name="Madson D.M."/>
            <person name="Arruda P.H.E."/>
            <person name="Sun D."/>
            <person name="Schwartz K.J."/>
            <person name="Yoon K."/>
        </authorList>
    </citation>
    <scope>NUCLEOTIDE SEQUENCE [LARGE SCALE GENOMIC DNA]</scope>
    <source>
        <strain evidence="8">CDK2</strain>
    </source>
</reference>
<dbReference type="NCBIfam" id="NF041302">
    <property type="entry name" value="HMG_CoAsyn_Halo"/>
    <property type="match status" value="1"/>
</dbReference>
<feature type="domain" description="Hydroxymethylglutaryl-coenzyme A synthase N-terminal" evidence="5">
    <location>
        <begin position="4"/>
        <end position="175"/>
    </location>
</feature>
<keyword evidence="2" id="KW-0808">Transferase</keyword>
<protein>
    <submittedName>
        <fullName evidence="7">Hydroxymethylglutaryl-CoA synthase</fullName>
    </submittedName>
</protein>
<dbReference type="STRING" id="699431.SY89_01270"/>
<dbReference type="CDD" id="cd00827">
    <property type="entry name" value="init_cond_enzymes"/>
    <property type="match status" value="1"/>
</dbReference>
<accession>A0A0P7FUR1</accession>
<keyword evidence="8" id="KW-1185">Reference proteome</keyword>
<dbReference type="InterPro" id="IPR013528">
    <property type="entry name" value="HMG_CoA_synth_N"/>
</dbReference>
<evidence type="ECO:0000259" key="6">
    <source>
        <dbReference type="Pfam" id="PF08540"/>
    </source>
</evidence>
<feature type="domain" description="Hydroxymethylglutaryl-coenzyme A synthase C-terminal" evidence="6">
    <location>
        <begin position="195"/>
        <end position="409"/>
    </location>
</feature>
<dbReference type="Pfam" id="PF08540">
    <property type="entry name" value="HMG_CoA_synt_C"/>
    <property type="match status" value="1"/>
</dbReference>
<dbReference type="InterPro" id="IPR053544">
    <property type="entry name" value="HMG-CoA_Synthase-like"/>
</dbReference>
<dbReference type="PATRIC" id="fig|699431.3.peg.1298"/>
<dbReference type="InterPro" id="IPR016039">
    <property type="entry name" value="Thiolase-like"/>
</dbReference>
<comment type="similarity">
    <text evidence="1">Belongs to the thiolase-like superfamily. HMG-CoA synthase family.</text>
</comment>
<evidence type="ECO:0000259" key="5">
    <source>
        <dbReference type="Pfam" id="PF01154"/>
    </source>
</evidence>
<dbReference type="InterPro" id="IPR013746">
    <property type="entry name" value="HMG_CoA_synt_C_dom"/>
</dbReference>
<dbReference type="EMBL" id="LGUC01000001">
    <property type="protein sequence ID" value="KPN30535.1"/>
    <property type="molecule type" value="Genomic_DNA"/>
</dbReference>
<organism evidence="7 8">
    <name type="scientific">Halolamina pelagica</name>
    <dbReference type="NCBI Taxonomy" id="699431"/>
    <lineage>
        <taxon>Archaea</taxon>
        <taxon>Methanobacteriati</taxon>
        <taxon>Methanobacteriota</taxon>
        <taxon>Stenosarchaea group</taxon>
        <taxon>Halobacteria</taxon>
        <taxon>Halobacteriales</taxon>
        <taxon>Haloferacaceae</taxon>
    </lineage>
</organism>
<evidence type="ECO:0000256" key="2">
    <source>
        <dbReference type="ARBA" id="ARBA00022679"/>
    </source>
</evidence>
<dbReference type="GO" id="GO:0006084">
    <property type="term" value="P:acetyl-CoA metabolic process"/>
    <property type="evidence" value="ECO:0007669"/>
    <property type="project" value="InterPro"/>
</dbReference>
<proteinExistence type="inferred from homology"/>
<keyword evidence="4" id="KW-0012">Acyltransferase</keyword>
<dbReference type="PANTHER" id="PTHR43323:SF2">
    <property type="entry name" value="HYDROXYMETHYLGLUTARYL-COA SYNTHASE"/>
    <property type="match status" value="1"/>
</dbReference>
<name>A0A0P7FUR1_9EURY</name>